<keyword evidence="4" id="KW-0255">Endonuclease</keyword>
<organism evidence="3 5">
    <name type="scientific">Alistipes finegoldii</name>
    <dbReference type="NCBI Taxonomy" id="214856"/>
    <lineage>
        <taxon>Bacteria</taxon>
        <taxon>Pseudomonadati</taxon>
        <taxon>Bacteroidota</taxon>
        <taxon>Bacteroidia</taxon>
        <taxon>Bacteroidales</taxon>
        <taxon>Rikenellaceae</taxon>
        <taxon>Alistipes</taxon>
    </lineage>
</organism>
<keyword evidence="1" id="KW-0732">Signal</keyword>
<evidence type="ECO:0000313" key="5">
    <source>
        <dbReference type="Proteomes" id="UP001055105"/>
    </source>
</evidence>
<protein>
    <submittedName>
        <fullName evidence="4">Endonuclease</fullName>
    </submittedName>
</protein>
<reference evidence="4" key="2">
    <citation type="submission" date="2023-10" db="EMBL/GenBank/DDBJ databases">
        <title>Genome Sequence of the Bacteria from From Gut Wall in Crohn's Disease.</title>
        <authorList>
            <person name="Rodriguez-Palacios A."/>
        </authorList>
    </citation>
    <scope>NUCLEOTIDE SEQUENCE</scope>
    <source>
        <strain evidence="4">CavFT-hAR58</strain>
    </source>
</reference>
<accession>A0AA37KUC2</accession>
<evidence type="ECO:0000259" key="2">
    <source>
        <dbReference type="Pfam" id="PF03372"/>
    </source>
</evidence>
<comment type="caution">
    <text evidence="3">The sequence shown here is derived from an EMBL/GenBank/DDBJ whole genome shotgun (WGS) entry which is preliminary data.</text>
</comment>
<dbReference type="InterPro" id="IPR005135">
    <property type="entry name" value="Endo/exonuclease/phosphatase"/>
</dbReference>
<dbReference type="RefSeq" id="WP_009596121.1">
    <property type="nucleotide sequence ID" value="NZ_AP025581.1"/>
</dbReference>
<dbReference type="Gene3D" id="3.60.10.10">
    <property type="entry name" value="Endonuclease/exonuclease/phosphatase"/>
    <property type="match status" value="1"/>
</dbReference>
<dbReference type="EMBL" id="BQOL01000001">
    <property type="protein sequence ID" value="GKI18421.1"/>
    <property type="molecule type" value="Genomic_DNA"/>
</dbReference>
<dbReference type="EMBL" id="JAWDES010000005">
    <property type="protein sequence ID" value="MDU0260100.1"/>
    <property type="molecule type" value="Genomic_DNA"/>
</dbReference>
<evidence type="ECO:0000256" key="1">
    <source>
        <dbReference type="SAM" id="SignalP"/>
    </source>
</evidence>
<feature type="domain" description="Endonuclease/exonuclease/phosphatase" evidence="2">
    <location>
        <begin position="35"/>
        <end position="316"/>
    </location>
</feature>
<evidence type="ECO:0000313" key="3">
    <source>
        <dbReference type="EMBL" id="GKI18421.1"/>
    </source>
</evidence>
<dbReference type="Proteomes" id="UP001181347">
    <property type="component" value="Unassembled WGS sequence"/>
</dbReference>
<dbReference type="GO" id="GO:0004519">
    <property type="term" value="F:endonuclease activity"/>
    <property type="evidence" value="ECO:0007669"/>
    <property type="project" value="UniProtKB-KW"/>
</dbReference>
<keyword evidence="4" id="KW-0378">Hydrolase</keyword>
<reference evidence="3" key="1">
    <citation type="submission" date="2022-01" db="EMBL/GenBank/DDBJ databases">
        <title>Novel bile acid biosynthetic pathways are enriched in the microbiome of centenarians.</title>
        <authorList>
            <person name="Sato Y."/>
            <person name="Atarashi K."/>
            <person name="Plichta R.D."/>
            <person name="Arai Y."/>
            <person name="Sasajima S."/>
            <person name="Kearney M.S."/>
            <person name="Suda W."/>
            <person name="Takeshita K."/>
            <person name="Sasaki T."/>
            <person name="Okamoto S."/>
            <person name="Skelly N.A."/>
            <person name="Okamura Y."/>
            <person name="Vlamakis H."/>
            <person name="Li Y."/>
            <person name="Tanoue T."/>
            <person name="Takei H."/>
            <person name="Nittono H."/>
            <person name="Narushima S."/>
            <person name="Irie J."/>
            <person name="Itoh H."/>
            <person name="Moriya K."/>
            <person name="Sugiura Y."/>
            <person name="Suematsu M."/>
            <person name="Moritoki N."/>
            <person name="Shibata S."/>
            <person name="Littman R.D."/>
            <person name="Fischbach A.M."/>
            <person name="Uwamino Y."/>
            <person name="Inoue T."/>
            <person name="Honda A."/>
            <person name="Hattori M."/>
            <person name="Murai T."/>
            <person name="Xavier J.R."/>
            <person name="Hirose N."/>
            <person name="Honda K."/>
        </authorList>
    </citation>
    <scope>NUCLEOTIDE SEQUENCE</scope>
    <source>
        <strain evidence="3">CE91-St16</strain>
    </source>
</reference>
<dbReference type="InterPro" id="IPR036691">
    <property type="entry name" value="Endo/exonu/phosph_ase_sf"/>
</dbReference>
<dbReference type="AlphaFoldDB" id="A0AA37KUC2"/>
<evidence type="ECO:0000313" key="4">
    <source>
        <dbReference type="EMBL" id="MDU0260100.1"/>
    </source>
</evidence>
<sequence length="326" mass="37554">MKTAIKAAAAAGLFILTLFPGCAQRQTDEANLRLLYWNIQNGMWSGQGDNYTRFVNWVSAQNPDVCVWCESVTNYKTASDEKIKPEEAYLPEHWGELARRYGHEYWYKGGHRDNFPQVITSKYPIENVARLIGAVPDSIVSHGAGWAQIRKNGHTVNIVSLHTWPQVYGFGLADKLERKASAAAREGDRFRRMEIEYVCNHTIGSVAGAEKQLWMMMGDFNSKSRVDNYEYGFPEDTTAFLVHDYICQHTPYVDVIAAKYPGEFQTTTGRRFRIDYVYCTRPLYDRIVSARVVSDEYTTPVRDPQELRNFWHPSDHRPIIIDFDMR</sequence>
<proteinExistence type="predicted"/>
<dbReference type="SUPFAM" id="SSF56219">
    <property type="entry name" value="DNase I-like"/>
    <property type="match status" value="1"/>
</dbReference>
<name>A0AA37KUC2_9BACT</name>
<dbReference type="Pfam" id="PF03372">
    <property type="entry name" value="Exo_endo_phos"/>
    <property type="match status" value="1"/>
</dbReference>
<gene>
    <name evidence="3" type="ORF">CE91St16_13290</name>
    <name evidence="4" type="ORF">RVH17_08250</name>
</gene>
<feature type="signal peptide" evidence="1">
    <location>
        <begin position="1"/>
        <end position="23"/>
    </location>
</feature>
<keyword evidence="4" id="KW-0540">Nuclease</keyword>
<dbReference type="Proteomes" id="UP001055105">
    <property type="component" value="Unassembled WGS sequence"/>
</dbReference>
<feature type="chain" id="PRO_5041235269" evidence="1">
    <location>
        <begin position="24"/>
        <end position="326"/>
    </location>
</feature>